<keyword evidence="4" id="KW-0812">Transmembrane</keyword>
<accession>A0A0F6YMC0</accession>
<dbReference type="GO" id="GO:0009279">
    <property type="term" value="C:cell outer membrane"/>
    <property type="evidence" value="ECO:0007669"/>
    <property type="project" value="UniProtKB-SubCell"/>
</dbReference>
<evidence type="ECO:0000256" key="2">
    <source>
        <dbReference type="ARBA" id="ARBA00022448"/>
    </source>
</evidence>
<evidence type="ECO:0000313" key="12">
    <source>
        <dbReference type="Proteomes" id="UP000034883"/>
    </source>
</evidence>
<keyword evidence="9" id="KW-0998">Cell outer membrane</keyword>
<dbReference type="InterPro" id="IPR039426">
    <property type="entry name" value="TonB-dep_rcpt-like"/>
</dbReference>
<dbReference type="SUPFAM" id="SSF56935">
    <property type="entry name" value="Porins"/>
    <property type="match status" value="1"/>
</dbReference>
<evidence type="ECO:0000256" key="6">
    <source>
        <dbReference type="ARBA" id="ARBA00023077"/>
    </source>
</evidence>
<keyword evidence="7" id="KW-0472">Membrane</keyword>
<evidence type="ECO:0000256" key="9">
    <source>
        <dbReference type="ARBA" id="ARBA00023237"/>
    </source>
</evidence>
<keyword evidence="8 11" id="KW-0675">Receptor</keyword>
<evidence type="ECO:0000256" key="1">
    <source>
        <dbReference type="ARBA" id="ARBA00004571"/>
    </source>
</evidence>
<evidence type="ECO:0000256" key="3">
    <source>
        <dbReference type="ARBA" id="ARBA00022452"/>
    </source>
</evidence>
<keyword evidence="5" id="KW-0732">Signal</keyword>
<organism evidence="11 12">
    <name type="scientific">Sandaracinus amylolyticus</name>
    <dbReference type="NCBI Taxonomy" id="927083"/>
    <lineage>
        <taxon>Bacteria</taxon>
        <taxon>Pseudomonadati</taxon>
        <taxon>Myxococcota</taxon>
        <taxon>Polyangia</taxon>
        <taxon>Polyangiales</taxon>
        <taxon>Sandaracinaceae</taxon>
        <taxon>Sandaracinus</taxon>
    </lineage>
</organism>
<evidence type="ECO:0000256" key="8">
    <source>
        <dbReference type="ARBA" id="ARBA00023170"/>
    </source>
</evidence>
<protein>
    <submittedName>
        <fullName evidence="11">TonB family protein / TonB-dependent receptor</fullName>
    </submittedName>
</protein>
<proteinExistence type="predicted"/>
<dbReference type="GO" id="GO:0044718">
    <property type="term" value="P:siderophore transmembrane transport"/>
    <property type="evidence" value="ECO:0007669"/>
    <property type="project" value="TreeGrafter"/>
</dbReference>
<evidence type="ECO:0000313" key="11">
    <source>
        <dbReference type="EMBL" id="AKF10591.1"/>
    </source>
</evidence>
<dbReference type="PANTHER" id="PTHR30069:SF29">
    <property type="entry name" value="HEMOGLOBIN AND HEMOGLOBIN-HAPTOGLOBIN-BINDING PROTEIN 1-RELATED"/>
    <property type="match status" value="1"/>
</dbReference>
<name>A0A0F6YMC0_9BACT</name>
<evidence type="ECO:0000256" key="5">
    <source>
        <dbReference type="ARBA" id="ARBA00022729"/>
    </source>
</evidence>
<dbReference type="Pfam" id="PF00593">
    <property type="entry name" value="TonB_dep_Rec_b-barrel"/>
    <property type="match status" value="1"/>
</dbReference>
<dbReference type="InterPro" id="IPR036942">
    <property type="entry name" value="Beta-barrel_TonB_sf"/>
</dbReference>
<reference evidence="11 12" key="1">
    <citation type="submission" date="2015-03" db="EMBL/GenBank/DDBJ databases">
        <title>Genome assembly of Sandaracinus amylolyticus DSM 53668.</title>
        <authorList>
            <person name="Sharma G."/>
            <person name="Subramanian S."/>
        </authorList>
    </citation>
    <scope>NUCLEOTIDE SEQUENCE [LARGE SCALE GENOMIC DNA]</scope>
    <source>
        <strain evidence="11 12">DSM 53668</strain>
    </source>
</reference>
<dbReference type="EMBL" id="CP011125">
    <property type="protein sequence ID" value="AKF10591.1"/>
    <property type="molecule type" value="Genomic_DNA"/>
</dbReference>
<dbReference type="Gene3D" id="2.40.170.20">
    <property type="entry name" value="TonB-dependent receptor, beta-barrel domain"/>
    <property type="match status" value="1"/>
</dbReference>
<dbReference type="STRING" id="927083.DB32_007740"/>
<evidence type="ECO:0000256" key="7">
    <source>
        <dbReference type="ARBA" id="ARBA00023136"/>
    </source>
</evidence>
<dbReference type="PANTHER" id="PTHR30069">
    <property type="entry name" value="TONB-DEPENDENT OUTER MEMBRANE RECEPTOR"/>
    <property type="match status" value="1"/>
</dbReference>
<sequence>MRSSALFARALVWLATFVVMLAPGRARAQALTPPSIAQLEPLPAHHERELIVEALVGVDGLAALEACDATLALCEAVHVALERSRFVPALRDGAPIAARVRIRWDPVAFEPVLPEDDAPWRVRSRREPPPFRARAEVSPVAPAVRRLELIEARDAPGSMGDPLRAIESLPGVVPVANGVPYAFVRGSPPAGTLYVYDGIPLPQLFHLALGPAVVHPRMLGAIELHAGAAPARWGRHIGGVILAEGPDDRAPLDGTHGEIEVRLLDVSGYFETPLPNGGRFAGALRIGWSSLLAGAFVQNLELGFGDYQLRATVPLDAHDDVQVVALGSYDRFAYSSEAGRATHAEIQFHRVEARVRRRAGAFSGLAALRAGWDRTDYFGGLESATHAETGHVAARLEGGLRDRFVSWRAGGDVLASFGRNPEIGLRNTFQPQIQDALTRSTAALWTELTLLLLPELTIDVGARVDTWMYAQRLEGALDPRLRIAWRPITELTLHVGAGVARQPPGYYLPVPGTNDLILAPGLQTAMQLDGGATFELGSFRAELQLFVHRYEDLVFSDFLTILDERGACDPLLELPEDAYCPTMPLVPRTNGISWGGEGLIAIAPRERVSGWISYTLSWSELDPISFGGAWEVAMRPSYDVRHVLNAVARWEIVPGLSVGARVHLRSGGPRGFAYRDFSMPLSLFERVEREVTPFARLDASIAYAWDAGWGRLRVSIEWLNVTFAQEAIALVCAVDGDGIPIRCNTDRAPPIVAPNLGLRIEL</sequence>
<keyword evidence="2" id="KW-0813">Transport</keyword>
<keyword evidence="3" id="KW-1134">Transmembrane beta strand</keyword>
<keyword evidence="12" id="KW-1185">Reference proteome</keyword>
<dbReference type="Proteomes" id="UP000034883">
    <property type="component" value="Chromosome"/>
</dbReference>
<dbReference type="GO" id="GO:0015344">
    <property type="term" value="F:siderophore uptake transmembrane transporter activity"/>
    <property type="evidence" value="ECO:0007669"/>
    <property type="project" value="TreeGrafter"/>
</dbReference>
<comment type="subcellular location">
    <subcellularLocation>
        <location evidence="1">Cell outer membrane</location>
        <topology evidence="1">Multi-pass membrane protein</topology>
    </subcellularLocation>
</comment>
<evidence type="ECO:0000259" key="10">
    <source>
        <dbReference type="Pfam" id="PF00593"/>
    </source>
</evidence>
<dbReference type="RefSeq" id="WP_053237542.1">
    <property type="nucleotide sequence ID" value="NZ_CP011125.1"/>
</dbReference>
<dbReference type="InterPro" id="IPR000531">
    <property type="entry name" value="Beta-barrel_TonB"/>
</dbReference>
<dbReference type="AlphaFoldDB" id="A0A0F6YMC0"/>
<dbReference type="KEGG" id="samy:DB32_007740"/>
<gene>
    <name evidence="11" type="ORF">DB32_007740</name>
</gene>
<feature type="domain" description="TonB-dependent receptor-like beta-barrel" evidence="10">
    <location>
        <begin position="301"/>
        <end position="716"/>
    </location>
</feature>
<keyword evidence="6" id="KW-0798">TonB box</keyword>
<dbReference type="OrthoDB" id="607931at2"/>
<evidence type="ECO:0000256" key="4">
    <source>
        <dbReference type="ARBA" id="ARBA00022692"/>
    </source>
</evidence>